<dbReference type="InterPro" id="IPR050351">
    <property type="entry name" value="BphY/WalK/GraS-like"/>
</dbReference>
<organism evidence="9 10">
    <name type="scientific">Hyunsoonleella flava</name>
    <dbReference type="NCBI Taxonomy" id="2527939"/>
    <lineage>
        <taxon>Bacteria</taxon>
        <taxon>Pseudomonadati</taxon>
        <taxon>Bacteroidota</taxon>
        <taxon>Flavobacteriia</taxon>
        <taxon>Flavobacteriales</taxon>
        <taxon>Flavobacteriaceae</taxon>
    </lineage>
</organism>
<name>A0A4Q9FA76_9FLAO</name>
<feature type="transmembrane region" description="Helical" evidence="7">
    <location>
        <begin position="6"/>
        <end position="27"/>
    </location>
</feature>
<dbReference type="Pfam" id="PF02518">
    <property type="entry name" value="HATPase_c"/>
    <property type="match status" value="1"/>
</dbReference>
<dbReference type="SMART" id="SM00388">
    <property type="entry name" value="HisKA"/>
    <property type="match status" value="1"/>
</dbReference>
<evidence type="ECO:0000256" key="5">
    <source>
        <dbReference type="ARBA" id="ARBA00022777"/>
    </source>
</evidence>
<dbReference type="CDD" id="cd00075">
    <property type="entry name" value="HATPase"/>
    <property type="match status" value="1"/>
</dbReference>
<dbReference type="SMART" id="SM00387">
    <property type="entry name" value="HATPase_c"/>
    <property type="match status" value="1"/>
</dbReference>
<dbReference type="OrthoDB" id="1933776at2"/>
<evidence type="ECO:0000259" key="8">
    <source>
        <dbReference type="PROSITE" id="PS50109"/>
    </source>
</evidence>
<dbReference type="AlphaFoldDB" id="A0A4Q9FA76"/>
<dbReference type="SUPFAM" id="SSF55874">
    <property type="entry name" value="ATPase domain of HSP90 chaperone/DNA topoisomerase II/histidine kinase"/>
    <property type="match status" value="1"/>
</dbReference>
<keyword evidence="7" id="KW-0472">Membrane</keyword>
<dbReference type="GO" id="GO:0004721">
    <property type="term" value="F:phosphoprotein phosphatase activity"/>
    <property type="evidence" value="ECO:0007669"/>
    <property type="project" value="TreeGrafter"/>
</dbReference>
<dbReference type="InterPro" id="IPR036097">
    <property type="entry name" value="HisK_dim/P_sf"/>
</dbReference>
<evidence type="ECO:0000313" key="10">
    <source>
        <dbReference type="Proteomes" id="UP000291142"/>
    </source>
</evidence>
<comment type="caution">
    <text evidence="9">The sequence shown here is derived from an EMBL/GenBank/DDBJ whole genome shotgun (WGS) entry which is preliminary data.</text>
</comment>
<keyword evidence="3" id="KW-0597">Phosphoprotein</keyword>
<dbReference type="SUPFAM" id="SSF47384">
    <property type="entry name" value="Homodimeric domain of signal transducing histidine kinase"/>
    <property type="match status" value="1"/>
</dbReference>
<evidence type="ECO:0000256" key="4">
    <source>
        <dbReference type="ARBA" id="ARBA00022679"/>
    </source>
</evidence>
<dbReference type="PRINTS" id="PR00344">
    <property type="entry name" value="BCTRLSENSOR"/>
</dbReference>
<dbReference type="InterPro" id="IPR003594">
    <property type="entry name" value="HATPase_dom"/>
</dbReference>
<dbReference type="InterPro" id="IPR005467">
    <property type="entry name" value="His_kinase_dom"/>
</dbReference>
<evidence type="ECO:0000313" key="9">
    <source>
        <dbReference type="EMBL" id="TBM99365.1"/>
    </source>
</evidence>
<feature type="transmembrane region" description="Helical" evidence="7">
    <location>
        <begin position="211"/>
        <end position="230"/>
    </location>
</feature>
<dbReference type="CDD" id="cd00082">
    <property type="entry name" value="HisKA"/>
    <property type="match status" value="1"/>
</dbReference>
<reference evidence="9 10" key="1">
    <citation type="submission" date="2019-02" db="EMBL/GenBank/DDBJ databases">
        <title>Hyunsoonleella sp., isolated from marine sediment.</title>
        <authorList>
            <person name="Liu B.-T."/>
        </authorList>
    </citation>
    <scope>NUCLEOTIDE SEQUENCE [LARGE SCALE GENOMIC DNA]</scope>
    <source>
        <strain evidence="9 10">T58</strain>
    </source>
</reference>
<keyword evidence="5 9" id="KW-0418">Kinase</keyword>
<protein>
    <recommendedName>
        <fullName evidence="2">histidine kinase</fullName>
        <ecNumber evidence="2">2.7.13.3</ecNumber>
    </recommendedName>
</protein>
<dbReference type="GO" id="GO:0016036">
    <property type="term" value="P:cellular response to phosphate starvation"/>
    <property type="evidence" value="ECO:0007669"/>
    <property type="project" value="TreeGrafter"/>
</dbReference>
<dbReference type="PANTHER" id="PTHR45453">
    <property type="entry name" value="PHOSPHATE REGULON SENSOR PROTEIN PHOR"/>
    <property type="match status" value="1"/>
</dbReference>
<sequence length="463" mass="52583">MKKNIGFLIFGAILGLVALSFIQGYLINNTYELEKKAFVQETKRKIFRFDDNVAAFDSIYDVVGSFVVDQMIDYKLNRLKKSALLDSINIVQESVNAKYISLCQETFEKQNLSFPIKFQKRLKSIIILDSIKNDTLIFNPTKAETLFLLGETFDLKNAYGINNSQTTTDIERTYEENGLQKAINLEFQIVIQDYFDIEGWETEVLKRMSGILALSVLIFALVLGLLYYSIKSLISQKKIADVKTDFINNITHELKTPLATLGLSTKMLRKGSDKPELINATVNTIERQTVRLQKLIDQVLDNSLGYHEIQLNKENVDISNYLNTVLDDFELSIKDNSVVLNRHINTDNHKILLDKFYVTTAIFNILENAIKYNSGDVVIDFKADFTDNLIILISDNGIGIPNKHHSQIFEKFYRAGNKEVHDVKGLGLGLYYTSQIIKAHGGEITVENSIQGAAFKIKIPFKA</sequence>
<dbReference type="EC" id="2.7.13.3" evidence="2"/>
<dbReference type="Gene3D" id="3.30.565.10">
    <property type="entry name" value="Histidine kinase-like ATPase, C-terminal domain"/>
    <property type="match status" value="1"/>
</dbReference>
<dbReference type="InterPro" id="IPR003661">
    <property type="entry name" value="HisK_dim/P_dom"/>
</dbReference>
<keyword evidence="7" id="KW-0812">Transmembrane</keyword>
<dbReference type="PROSITE" id="PS50109">
    <property type="entry name" value="HIS_KIN"/>
    <property type="match status" value="1"/>
</dbReference>
<feature type="domain" description="Histidine kinase" evidence="8">
    <location>
        <begin position="249"/>
        <end position="463"/>
    </location>
</feature>
<accession>A0A4Q9FA76</accession>
<keyword evidence="10" id="KW-1185">Reference proteome</keyword>
<keyword evidence="4" id="KW-0808">Transferase</keyword>
<evidence type="ECO:0000256" key="1">
    <source>
        <dbReference type="ARBA" id="ARBA00000085"/>
    </source>
</evidence>
<dbReference type="Pfam" id="PF00512">
    <property type="entry name" value="HisKA"/>
    <property type="match status" value="1"/>
</dbReference>
<dbReference type="Gene3D" id="1.10.287.130">
    <property type="match status" value="1"/>
</dbReference>
<dbReference type="InterPro" id="IPR036890">
    <property type="entry name" value="HATPase_C_sf"/>
</dbReference>
<proteinExistence type="predicted"/>
<evidence type="ECO:0000256" key="6">
    <source>
        <dbReference type="ARBA" id="ARBA00023012"/>
    </source>
</evidence>
<dbReference type="Proteomes" id="UP000291142">
    <property type="component" value="Unassembled WGS sequence"/>
</dbReference>
<dbReference type="GO" id="GO:0000155">
    <property type="term" value="F:phosphorelay sensor kinase activity"/>
    <property type="evidence" value="ECO:0007669"/>
    <property type="project" value="InterPro"/>
</dbReference>
<dbReference type="PANTHER" id="PTHR45453:SF1">
    <property type="entry name" value="PHOSPHATE REGULON SENSOR PROTEIN PHOR"/>
    <property type="match status" value="1"/>
</dbReference>
<gene>
    <name evidence="9" type="ORF">EYD45_15515</name>
</gene>
<dbReference type="InterPro" id="IPR004358">
    <property type="entry name" value="Sig_transdc_His_kin-like_C"/>
</dbReference>
<keyword evidence="6" id="KW-0902">Two-component regulatory system</keyword>
<evidence type="ECO:0000256" key="3">
    <source>
        <dbReference type="ARBA" id="ARBA00022553"/>
    </source>
</evidence>
<dbReference type="RefSeq" id="WP_130965527.1">
    <property type="nucleotide sequence ID" value="NZ_SIRT01000017.1"/>
</dbReference>
<keyword evidence="7" id="KW-1133">Transmembrane helix</keyword>
<dbReference type="EMBL" id="SIRT01000017">
    <property type="protein sequence ID" value="TBM99365.1"/>
    <property type="molecule type" value="Genomic_DNA"/>
</dbReference>
<evidence type="ECO:0000256" key="7">
    <source>
        <dbReference type="SAM" id="Phobius"/>
    </source>
</evidence>
<comment type="catalytic activity">
    <reaction evidence="1">
        <text>ATP + protein L-histidine = ADP + protein N-phospho-L-histidine.</text>
        <dbReference type="EC" id="2.7.13.3"/>
    </reaction>
</comment>
<dbReference type="GO" id="GO:0005886">
    <property type="term" value="C:plasma membrane"/>
    <property type="evidence" value="ECO:0007669"/>
    <property type="project" value="TreeGrafter"/>
</dbReference>
<evidence type="ECO:0000256" key="2">
    <source>
        <dbReference type="ARBA" id="ARBA00012438"/>
    </source>
</evidence>